<keyword evidence="2" id="KW-0677">Repeat</keyword>
<dbReference type="InterPro" id="IPR025875">
    <property type="entry name" value="Leu-rich_rpt_4"/>
</dbReference>
<proteinExistence type="predicted"/>
<protein>
    <recommendedName>
        <fullName evidence="4">SLH domain-containing protein</fullName>
    </recommendedName>
</protein>
<dbReference type="SUPFAM" id="SSF52058">
    <property type="entry name" value="L domain-like"/>
    <property type="match status" value="1"/>
</dbReference>
<keyword evidence="1" id="KW-0433">Leucine-rich repeat</keyword>
<dbReference type="Proteomes" id="UP000502677">
    <property type="component" value="Chromosome"/>
</dbReference>
<dbReference type="Pfam" id="PF12799">
    <property type="entry name" value="LRR_4"/>
    <property type="match status" value="1"/>
</dbReference>
<dbReference type="InterPro" id="IPR032675">
    <property type="entry name" value="LRR_dom_sf"/>
</dbReference>
<name>A0A6G7XG97_9MICO</name>
<dbReference type="AlphaFoldDB" id="A0A6G7XG97"/>
<dbReference type="RefSeq" id="WP_166291825.1">
    <property type="nucleotide sequence ID" value="NZ_CP049863.1"/>
</dbReference>
<dbReference type="GO" id="GO:0005975">
    <property type="term" value="P:carbohydrate metabolic process"/>
    <property type="evidence" value="ECO:0007669"/>
    <property type="project" value="UniProtKB-ARBA"/>
</dbReference>
<keyword evidence="6" id="KW-1185">Reference proteome</keyword>
<evidence type="ECO:0000313" key="5">
    <source>
        <dbReference type="EMBL" id="QIK63573.1"/>
    </source>
</evidence>
<dbReference type="Pfam" id="PF05345">
    <property type="entry name" value="He_PIG"/>
    <property type="match status" value="1"/>
</dbReference>
<dbReference type="PROSITE" id="PS51450">
    <property type="entry name" value="LRR"/>
    <property type="match status" value="4"/>
</dbReference>
<keyword evidence="3" id="KW-0732">Signal</keyword>
<dbReference type="Gene3D" id="3.80.10.10">
    <property type="entry name" value="Ribonuclease Inhibitor"/>
    <property type="match status" value="1"/>
</dbReference>
<sequence>MNNSSRATVSGKRALAGLVAATLAFTGLTLTAQSASAAPTDPVTLEAGLQSCVNTKLVRPVDTVVTEKDLEGLTALVCSNAGITSIEGLQYATKLSTLQFSNNSVSDLTPLSQLSSLRSLTFSSNQVSDLSPLSGLTGLTSLYFSTNQASDLSPLAGLTALTSINGWSNEISDLTPLSGLVNLKSLEFGTNLVSDVTPISSLPNMTSLTLSQNKLTDVSSLVNAPALTKLNVAQNNIGDLNQVAAMTKLVDLSVGFNNITDLTPIAGHTALTNLMLTGNNISDITPLTGLTNLTSLFLPYNQILDARPLAGITKGSTRNAADQILEIDGPIAGKPFEFTVIDVDGSVLPLDSEYYNAETGMLTFPEAGTYEFTWSSGNRPKQFSGFVTATVQAAQTAPSIITTKVANGKVGEAYSTQIEATGSAPLTYEVSAGSLPTGLKLDPASGKITGKPSKAGKFTFTVTVKNAAGSASRQFTTEINTAVVAPCSEPRKVPVFADTPLSHKFYKEIDWMECMKYSTGWRQPVGKPLYKPQDNLERQAMAAFIFRMEAPKGYKAPKVSPFADVKPGDSFYTEMAWMYEKGYATGWAEPSGKPTYRPHEPLSREAMAAFIYRLEASTNPAAKSYKAPAKSPMADMKPGMKFYKEISWMYSEGLSTGNKVGNTKEYWPKDDLSRQAMAAFIYRLVTEYRAS</sequence>
<feature type="chain" id="PRO_5026315648" description="SLH domain-containing protein" evidence="3">
    <location>
        <begin position="38"/>
        <end position="691"/>
    </location>
</feature>
<dbReference type="PANTHER" id="PTHR46652:SF3">
    <property type="entry name" value="LEUCINE-RICH REPEAT-CONTAINING PROTEIN 9"/>
    <property type="match status" value="1"/>
</dbReference>
<dbReference type="InterPro" id="IPR050836">
    <property type="entry name" value="SDS22/Internalin_LRR"/>
</dbReference>
<dbReference type="Pfam" id="PF00395">
    <property type="entry name" value="SLH"/>
    <property type="match status" value="1"/>
</dbReference>
<dbReference type="SMART" id="SM00365">
    <property type="entry name" value="LRR_SD22"/>
    <property type="match status" value="7"/>
</dbReference>
<dbReference type="InterPro" id="IPR001611">
    <property type="entry name" value="Leu-rich_rpt"/>
</dbReference>
<evidence type="ECO:0000256" key="2">
    <source>
        <dbReference type="ARBA" id="ARBA00022737"/>
    </source>
</evidence>
<dbReference type="Gene3D" id="2.60.40.10">
    <property type="entry name" value="Immunoglobulins"/>
    <property type="match status" value="1"/>
</dbReference>
<evidence type="ECO:0000256" key="3">
    <source>
        <dbReference type="SAM" id="SignalP"/>
    </source>
</evidence>
<dbReference type="SMART" id="SM00369">
    <property type="entry name" value="LRR_TYP"/>
    <property type="match status" value="3"/>
</dbReference>
<dbReference type="GO" id="GO:0016020">
    <property type="term" value="C:membrane"/>
    <property type="evidence" value="ECO:0007669"/>
    <property type="project" value="InterPro"/>
</dbReference>
<dbReference type="PROSITE" id="PS51272">
    <property type="entry name" value="SLH"/>
    <property type="match status" value="2"/>
</dbReference>
<dbReference type="InterPro" id="IPR015919">
    <property type="entry name" value="Cadherin-like_sf"/>
</dbReference>
<dbReference type="PANTHER" id="PTHR46652">
    <property type="entry name" value="LEUCINE-RICH REPEAT AND IQ DOMAIN-CONTAINING PROTEIN 1-RELATED"/>
    <property type="match status" value="1"/>
</dbReference>
<dbReference type="InterPro" id="IPR003591">
    <property type="entry name" value="Leu-rich_rpt_typical-subtyp"/>
</dbReference>
<evidence type="ECO:0000259" key="4">
    <source>
        <dbReference type="PROSITE" id="PS51272"/>
    </source>
</evidence>
<dbReference type="InterPro" id="IPR013783">
    <property type="entry name" value="Ig-like_fold"/>
</dbReference>
<evidence type="ECO:0000313" key="6">
    <source>
        <dbReference type="Proteomes" id="UP000502677"/>
    </source>
</evidence>
<dbReference type="EMBL" id="CP049863">
    <property type="protein sequence ID" value="QIK63573.1"/>
    <property type="molecule type" value="Genomic_DNA"/>
</dbReference>
<feature type="domain" description="SLH" evidence="4">
    <location>
        <begin position="629"/>
        <end position="691"/>
    </location>
</feature>
<accession>A0A6G7XG97</accession>
<reference evidence="5 6" key="1">
    <citation type="submission" date="2020-03" db="EMBL/GenBank/DDBJ databases">
        <title>Leucobacter sp. nov., isolated from beetles.</title>
        <authorList>
            <person name="Hyun D.-W."/>
            <person name="Bae J.-W."/>
        </authorList>
    </citation>
    <scope>NUCLEOTIDE SEQUENCE [LARGE SCALE GENOMIC DNA]</scope>
    <source>
        <strain evidence="5 6">HDW9C</strain>
    </source>
</reference>
<feature type="signal peptide" evidence="3">
    <location>
        <begin position="1"/>
        <end position="37"/>
    </location>
</feature>
<dbReference type="SUPFAM" id="SSF49313">
    <property type="entry name" value="Cadherin-like"/>
    <property type="match status" value="1"/>
</dbReference>
<evidence type="ECO:0000256" key="1">
    <source>
        <dbReference type="ARBA" id="ARBA00022614"/>
    </source>
</evidence>
<feature type="domain" description="SLH" evidence="4">
    <location>
        <begin position="558"/>
        <end position="625"/>
    </location>
</feature>
<dbReference type="InterPro" id="IPR001119">
    <property type="entry name" value="SLH_dom"/>
</dbReference>
<gene>
    <name evidence="5" type="ORF">G7068_10465</name>
</gene>
<dbReference type="GO" id="GO:0005509">
    <property type="term" value="F:calcium ion binding"/>
    <property type="evidence" value="ECO:0007669"/>
    <property type="project" value="InterPro"/>
</dbReference>
<organism evidence="5 6">
    <name type="scientific">Leucobacter viscericola</name>
    <dbReference type="NCBI Taxonomy" id="2714935"/>
    <lineage>
        <taxon>Bacteria</taxon>
        <taxon>Bacillati</taxon>
        <taxon>Actinomycetota</taxon>
        <taxon>Actinomycetes</taxon>
        <taxon>Micrococcales</taxon>
        <taxon>Microbacteriaceae</taxon>
        <taxon>Leucobacter</taxon>
    </lineage>
</organism>
<dbReference type="KEGG" id="lvi:G7068_10465"/>